<dbReference type="InterPro" id="IPR002562">
    <property type="entry name" value="3'-5'_exonuclease_dom"/>
</dbReference>
<feature type="domain" description="HRDC" evidence="1">
    <location>
        <begin position="209"/>
        <end position="289"/>
    </location>
</feature>
<dbReference type="PANTHER" id="PTHR47649:SF1">
    <property type="entry name" value="RIBONUCLEASE D"/>
    <property type="match status" value="1"/>
</dbReference>
<dbReference type="EMBL" id="UINC01001605">
    <property type="protein sequence ID" value="SUZ84773.1"/>
    <property type="molecule type" value="Genomic_DNA"/>
</dbReference>
<dbReference type="SMART" id="SM00341">
    <property type="entry name" value="HRDC"/>
    <property type="match status" value="2"/>
</dbReference>
<dbReference type="GO" id="GO:0003676">
    <property type="term" value="F:nucleic acid binding"/>
    <property type="evidence" value="ECO:0007669"/>
    <property type="project" value="InterPro"/>
</dbReference>
<evidence type="ECO:0000259" key="1">
    <source>
        <dbReference type="PROSITE" id="PS50967"/>
    </source>
</evidence>
<dbReference type="GO" id="GO:0006139">
    <property type="term" value="P:nucleobase-containing compound metabolic process"/>
    <property type="evidence" value="ECO:0007669"/>
    <property type="project" value="InterPro"/>
</dbReference>
<feature type="domain" description="HRDC" evidence="1">
    <location>
        <begin position="304"/>
        <end position="374"/>
    </location>
</feature>
<dbReference type="InterPro" id="IPR002121">
    <property type="entry name" value="HRDC_dom"/>
</dbReference>
<name>A0A381R5E8_9ZZZZ</name>
<dbReference type="Gene3D" id="3.30.420.10">
    <property type="entry name" value="Ribonuclease H-like superfamily/Ribonuclease H"/>
    <property type="match status" value="1"/>
</dbReference>
<reference evidence="2" key="1">
    <citation type="submission" date="2018-05" db="EMBL/GenBank/DDBJ databases">
        <authorList>
            <person name="Lanie J.A."/>
            <person name="Ng W.-L."/>
            <person name="Kazmierczak K.M."/>
            <person name="Andrzejewski T.M."/>
            <person name="Davidsen T.M."/>
            <person name="Wayne K.J."/>
            <person name="Tettelin H."/>
            <person name="Glass J.I."/>
            <person name="Rusch D."/>
            <person name="Podicherti R."/>
            <person name="Tsui H.-C.T."/>
            <person name="Winkler M.E."/>
        </authorList>
    </citation>
    <scope>NUCLEOTIDE SEQUENCE</scope>
</reference>
<dbReference type="Gene3D" id="1.10.150.80">
    <property type="entry name" value="HRDC domain"/>
    <property type="match status" value="2"/>
</dbReference>
<dbReference type="InterPro" id="IPR012337">
    <property type="entry name" value="RNaseH-like_sf"/>
</dbReference>
<proteinExistence type="predicted"/>
<dbReference type="AlphaFoldDB" id="A0A381R5E8"/>
<dbReference type="SUPFAM" id="SSF47819">
    <property type="entry name" value="HRDC-like"/>
    <property type="match status" value="2"/>
</dbReference>
<dbReference type="InterPro" id="IPR036397">
    <property type="entry name" value="RNaseH_sf"/>
</dbReference>
<protein>
    <recommendedName>
        <fullName evidence="1">HRDC domain-containing protein</fullName>
    </recommendedName>
</protein>
<dbReference type="PROSITE" id="PS50967">
    <property type="entry name" value="HRDC"/>
    <property type="match status" value="2"/>
</dbReference>
<dbReference type="GO" id="GO:0000166">
    <property type="term" value="F:nucleotide binding"/>
    <property type="evidence" value="ECO:0007669"/>
    <property type="project" value="InterPro"/>
</dbReference>
<dbReference type="InterPro" id="IPR051086">
    <property type="entry name" value="RNase_D-like"/>
</dbReference>
<dbReference type="PANTHER" id="PTHR47649">
    <property type="entry name" value="RIBONUCLEASE D"/>
    <property type="match status" value="1"/>
</dbReference>
<dbReference type="SMART" id="SM00474">
    <property type="entry name" value="35EXOc"/>
    <property type="match status" value="1"/>
</dbReference>
<dbReference type="InterPro" id="IPR010997">
    <property type="entry name" value="HRDC-like_sf"/>
</dbReference>
<dbReference type="CDD" id="cd06142">
    <property type="entry name" value="RNaseD_exo"/>
    <property type="match status" value="1"/>
</dbReference>
<dbReference type="InterPro" id="IPR044876">
    <property type="entry name" value="HRDC_dom_sf"/>
</dbReference>
<organism evidence="2">
    <name type="scientific">marine metagenome</name>
    <dbReference type="NCBI Taxonomy" id="408172"/>
    <lineage>
        <taxon>unclassified sequences</taxon>
        <taxon>metagenomes</taxon>
        <taxon>ecological metagenomes</taxon>
    </lineage>
</organism>
<dbReference type="GO" id="GO:0008408">
    <property type="term" value="F:3'-5' exonuclease activity"/>
    <property type="evidence" value="ECO:0007669"/>
    <property type="project" value="InterPro"/>
</dbReference>
<dbReference type="Pfam" id="PF01612">
    <property type="entry name" value="DNA_pol_A_exo1"/>
    <property type="match status" value="1"/>
</dbReference>
<evidence type="ECO:0000313" key="2">
    <source>
        <dbReference type="EMBL" id="SUZ84773.1"/>
    </source>
</evidence>
<dbReference type="Pfam" id="PF00570">
    <property type="entry name" value="HRDC"/>
    <property type="match status" value="2"/>
</dbReference>
<gene>
    <name evidence="2" type="ORF">METZ01_LOCUS37627</name>
</gene>
<sequence length="374" mass="41619">MTIRLISDSGDLRELGEGLTGESRMAVDLEAAGFHRYSDRVCLLQVTTGNQNFIVDTLAVDPSDVLRGPLESPTVTVLLHGGDYDLRLLDRDLDLHPVTLFDTQTAAALLGEPSLGLAALLKKYLDVHVSKKYQRADWAKRPLPDEMLDYAASDTRHLHQLADLLTERLDALGRRSWAEEESALMETLRWHSDGEVDPVTKIKGVRKFELRDVALIREAWLWRDEVARARDRAPFRVAGDPAILEIVRERPRDVSALARIHGFSPQLAERAGRELLDRLERTDGLDDSELVGYPSGPSGPRRAPPAVEEIANRLKVVRNEAAEALGIARGVLMSNTVILEIALVHPGSVEELAQIEGVRHWQLETLADRFLAAL</sequence>
<dbReference type="SUPFAM" id="SSF53098">
    <property type="entry name" value="Ribonuclease H-like"/>
    <property type="match status" value="1"/>
</dbReference>
<accession>A0A381R5E8</accession>